<dbReference type="InterPro" id="IPR013320">
    <property type="entry name" value="ConA-like_dom_sf"/>
</dbReference>
<keyword evidence="9" id="KW-0206">Cytoskeleton</keyword>
<evidence type="ECO:0000256" key="9">
    <source>
        <dbReference type="ARBA" id="ARBA00023212"/>
    </source>
</evidence>
<organism evidence="17 18">
    <name type="scientific">Eleginops maclovinus</name>
    <name type="common">Patagonian blennie</name>
    <name type="synonym">Eleginus maclovinus</name>
    <dbReference type="NCBI Taxonomy" id="56733"/>
    <lineage>
        <taxon>Eukaryota</taxon>
        <taxon>Metazoa</taxon>
        <taxon>Chordata</taxon>
        <taxon>Craniata</taxon>
        <taxon>Vertebrata</taxon>
        <taxon>Euteleostomi</taxon>
        <taxon>Actinopterygii</taxon>
        <taxon>Neopterygii</taxon>
        <taxon>Teleostei</taxon>
        <taxon>Neoteleostei</taxon>
        <taxon>Acanthomorphata</taxon>
        <taxon>Eupercaria</taxon>
        <taxon>Perciformes</taxon>
        <taxon>Notothenioidei</taxon>
        <taxon>Eleginopidae</taxon>
        <taxon>Eleginops</taxon>
    </lineage>
</organism>
<dbReference type="SMART" id="SM00060">
    <property type="entry name" value="FN3"/>
    <property type="match status" value="1"/>
</dbReference>
<dbReference type="FunFam" id="2.60.40.10:FF:000178">
    <property type="entry name" value="E3 ubiquitin-protein ligase TRIM9 isoform X1"/>
    <property type="match status" value="1"/>
</dbReference>
<feature type="domain" description="RING-type" evidence="12">
    <location>
        <begin position="7"/>
        <end position="45"/>
    </location>
</feature>
<name>A0AAN7X1A0_ELEMC</name>
<evidence type="ECO:0008006" key="19">
    <source>
        <dbReference type="Google" id="ProtNLM"/>
    </source>
</evidence>
<dbReference type="PROSITE" id="PS50853">
    <property type="entry name" value="FN3"/>
    <property type="match status" value="1"/>
</dbReference>
<protein>
    <recommendedName>
        <fullName evidence="19">Tripartite motif-containing protein 67</fullName>
    </recommendedName>
</protein>
<dbReference type="InterPro" id="IPR003877">
    <property type="entry name" value="SPRY_dom"/>
</dbReference>
<dbReference type="CDD" id="cd12889">
    <property type="entry name" value="SPRY_PRY_TRIM67_9"/>
    <property type="match status" value="1"/>
</dbReference>
<dbReference type="Pfam" id="PF00622">
    <property type="entry name" value="SPRY"/>
    <property type="match status" value="1"/>
</dbReference>
<reference evidence="17 18" key="1">
    <citation type="journal article" date="2023" name="Genes (Basel)">
        <title>Chromosome-Level Genome Assembly and Circadian Gene Repertoire of the Patagonia Blennie Eleginops maclovinus-The Closest Ancestral Proxy of Antarctic Cryonotothenioids.</title>
        <authorList>
            <person name="Cheng C.C."/>
            <person name="Rivera-Colon A.G."/>
            <person name="Minhas B.F."/>
            <person name="Wilson L."/>
            <person name="Rayamajhi N."/>
            <person name="Vargas-Chacoff L."/>
            <person name="Catchen J.M."/>
        </authorList>
    </citation>
    <scope>NUCLEOTIDE SEQUENCE [LARGE SCALE GENOMIC DNA]</scope>
    <source>
        <strain evidence="17">JMC-PN-2008</strain>
    </source>
</reference>
<evidence type="ECO:0000256" key="5">
    <source>
        <dbReference type="ARBA" id="ARBA00022771"/>
    </source>
</evidence>
<dbReference type="InterPro" id="IPR003961">
    <property type="entry name" value="FN3_dom"/>
</dbReference>
<evidence type="ECO:0000259" key="14">
    <source>
        <dbReference type="PROSITE" id="PS50188"/>
    </source>
</evidence>
<dbReference type="Gene3D" id="2.60.40.10">
    <property type="entry name" value="Immunoglobulins"/>
    <property type="match status" value="1"/>
</dbReference>
<keyword evidence="5 10" id="KW-0863">Zinc-finger</keyword>
<proteinExistence type="predicted"/>
<dbReference type="SUPFAM" id="SSF49265">
    <property type="entry name" value="Fibronectin type III"/>
    <property type="match status" value="1"/>
</dbReference>
<dbReference type="GO" id="GO:0005737">
    <property type="term" value="C:cytoplasm"/>
    <property type="evidence" value="ECO:0007669"/>
    <property type="project" value="TreeGrafter"/>
</dbReference>
<dbReference type="FunFam" id="2.60.120.920:FF:000009">
    <property type="entry name" value="E3 ubiquitin-protein ligase TRIM9 isoform X1"/>
    <property type="match status" value="1"/>
</dbReference>
<dbReference type="FunFam" id="1.20.5.170:FF:000017">
    <property type="entry name" value="Putative E3 ubiquitin-protein ligase TRIM9"/>
    <property type="match status" value="1"/>
</dbReference>
<evidence type="ECO:0000256" key="1">
    <source>
        <dbReference type="ARBA" id="ARBA00004245"/>
    </source>
</evidence>
<evidence type="ECO:0000259" key="16">
    <source>
        <dbReference type="PROSITE" id="PS51262"/>
    </source>
</evidence>
<dbReference type="InterPro" id="IPR027370">
    <property type="entry name" value="Znf-RING_euk"/>
</dbReference>
<dbReference type="PROSITE" id="PS00518">
    <property type="entry name" value="ZF_RING_1"/>
    <property type="match status" value="1"/>
</dbReference>
<keyword evidence="8" id="KW-0175">Coiled coil</keyword>
<dbReference type="Pfam" id="PF00041">
    <property type="entry name" value="fn3"/>
    <property type="match status" value="1"/>
</dbReference>
<comment type="subcellular location">
    <subcellularLocation>
        <location evidence="1">Cytoplasm</location>
        <location evidence="1">Cytoskeleton</location>
    </subcellularLocation>
</comment>
<evidence type="ECO:0000256" key="7">
    <source>
        <dbReference type="ARBA" id="ARBA00022833"/>
    </source>
</evidence>
<dbReference type="Gene3D" id="2.60.120.920">
    <property type="match status" value="1"/>
</dbReference>
<dbReference type="PROSITE" id="PS51262">
    <property type="entry name" value="COS"/>
    <property type="match status" value="1"/>
</dbReference>
<keyword evidence="3" id="KW-0479">Metal-binding</keyword>
<dbReference type="Pfam" id="PF00643">
    <property type="entry name" value="zf-B_box"/>
    <property type="match status" value="1"/>
</dbReference>
<dbReference type="SMART" id="SM00336">
    <property type="entry name" value="BBOX"/>
    <property type="match status" value="2"/>
</dbReference>
<dbReference type="SUPFAM" id="SSF57845">
    <property type="entry name" value="B-box zinc-binding domain"/>
    <property type="match status" value="1"/>
</dbReference>
<dbReference type="GO" id="GO:0008270">
    <property type="term" value="F:zinc ion binding"/>
    <property type="evidence" value="ECO:0007669"/>
    <property type="project" value="UniProtKB-KW"/>
</dbReference>
<dbReference type="PROSITE" id="PS50089">
    <property type="entry name" value="ZF_RING_2"/>
    <property type="match status" value="1"/>
</dbReference>
<dbReference type="InterPro" id="IPR001870">
    <property type="entry name" value="B30.2/SPRY"/>
</dbReference>
<dbReference type="SMART" id="SM00184">
    <property type="entry name" value="RING"/>
    <property type="match status" value="1"/>
</dbReference>
<feature type="domain" description="COS" evidence="16">
    <location>
        <begin position="365"/>
        <end position="423"/>
    </location>
</feature>
<dbReference type="PANTHER" id="PTHR24099:SF21">
    <property type="entry name" value="TRIPARTITE MOTIF-CONTAINING PROTEIN 67"/>
    <property type="match status" value="1"/>
</dbReference>
<dbReference type="AlphaFoldDB" id="A0AAN7X1A0"/>
<evidence type="ECO:0000259" key="12">
    <source>
        <dbReference type="PROSITE" id="PS50089"/>
    </source>
</evidence>
<keyword evidence="7" id="KW-0862">Zinc</keyword>
<dbReference type="InterPro" id="IPR013083">
    <property type="entry name" value="Znf_RING/FYVE/PHD"/>
</dbReference>
<dbReference type="InterPro" id="IPR017903">
    <property type="entry name" value="COS_domain"/>
</dbReference>
<evidence type="ECO:0000259" key="13">
    <source>
        <dbReference type="PROSITE" id="PS50119"/>
    </source>
</evidence>
<dbReference type="InterPro" id="IPR001841">
    <property type="entry name" value="Znf_RING"/>
</dbReference>
<dbReference type="InterPro" id="IPR050617">
    <property type="entry name" value="E3_ligase_FN3/SPRY"/>
</dbReference>
<evidence type="ECO:0000256" key="3">
    <source>
        <dbReference type="ARBA" id="ARBA00022723"/>
    </source>
</evidence>
<dbReference type="InterPro" id="IPR013783">
    <property type="entry name" value="Ig-like_fold"/>
</dbReference>
<dbReference type="SMART" id="SM00449">
    <property type="entry name" value="SPRY"/>
    <property type="match status" value="1"/>
</dbReference>
<feature type="domain" description="B box-type" evidence="13">
    <location>
        <begin position="215"/>
        <end position="257"/>
    </location>
</feature>
<evidence type="ECO:0000256" key="8">
    <source>
        <dbReference type="ARBA" id="ARBA00023054"/>
    </source>
</evidence>
<feature type="domain" description="B30.2/SPRY" evidence="14">
    <location>
        <begin position="539"/>
        <end position="723"/>
    </location>
</feature>
<dbReference type="EMBL" id="JAUZQC010000020">
    <property type="protein sequence ID" value="KAK5852666.1"/>
    <property type="molecule type" value="Genomic_DNA"/>
</dbReference>
<sequence>MEEELKCPVCGSLFKDPILLPCSHNVCLACARNITVQTPDGETPVQSRASSDYDYLDMDKMSLYSETDSGYGSYTPCQLKSPNGVRVFPPANHHRHCSLTCPLCHRSVSLDERGLRGFPRNRLLEAITARYQQNRRVASTGSASTAVKCQLCDRNPVDATVMCEQCDVYYCNACQQRCHPSRGPLAKHRLVPPPNRAAGGGGAASVGQLPPATARKPATCVDHEAENFNMYCYSCKAPVCMKCLEEGKHAKHDVKPLAVMWKQHKCQISQALNGVSDKAKDAKEFLVQLKNMLQQIQENGVEFEACLVAQCDSLIEALTRQKAKLLTKVTKEKEYKLKVVRDQITHCTMKLRQTTGMMEFCLEVLKENDPSGFLQISDPLIKRVTSSQDQWVKGALEPKVGSEFDLTLNTDSLLQTILQLDFCQGKDVQESPLFIQMQAADSGEAEMEAETESPGVESGPSVPAAPFLQLEKCCTRDNSATLAWRVTVPSPSPIEGYILELDDGNGGQYREVYVGKETVCTVDGLHFNSSYNARVKAYNAVGVGPYSKTVVLKTSDVAWFTFDPTTAHRDIVLTNDNQTVSCSSYDDRVVLGTAAFSKGIHYWEVRVDRYDNHPDPAFGIARINTMKDMMLGKDDKAWAMYVDNNRSWFMHNNSHTNRAEGGIAKGSTVGILLDLNHHTLTFYINKVQHGPTAFESLDGVFVPAVSLNRNVQATILTGLEVPKNSKQ</sequence>
<dbReference type="InterPro" id="IPR003649">
    <property type="entry name" value="Bbox_C"/>
</dbReference>
<keyword evidence="2" id="KW-0963">Cytoplasm</keyword>
<dbReference type="Pfam" id="PF22586">
    <property type="entry name" value="ANCHR-like_BBOX"/>
    <property type="match status" value="1"/>
</dbReference>
<evidence type="ECO:0000256" key="11">
    <source>
        <dbReference type="SAM" id="MobiDB-lite"/>
    </source>
</evidence>
<evidence type="ECO:0000313" key="17">
    <source>
        <dbReference type="EMBL" id="KAK5852666.1"/>
    </source>
</evidence>
<dbReference type="InterPro" id="IPR036116">
    <property type="entry name" value="FN3_sf"/>
</dbReference>
<dbReference type="PROSITE" id="PS50188">
    <property type="entry name" value="B302_SPRY"/>
    <property type="match status" value="1"/>
</dbReference>
<accession>A0AAN7X1A0</accession>
<evidence type="ECO:0000256" key="4">
    <source>
        <dbReference type="ARBA" id="ARBA00022737"/>
    </source>
</evidence>
<dbReference type="Gene3D" id="3.30.160.60">
    <property type="entry name" value="Classic Zinc Finger"/>
    <property type="match status" value="1"/>
</dbReference>
<dbReference type="Gene3D" id="3.30.40.10">
    <property type="entry name" value="Zinc/RING finger domain, C3HC4 (zinc finger)"/>
    <property type="match status" value="1"/>
</dbReference>
<feature type="domain" description="Fibronectin type-III" evidence="15">
    <location>
        <begin position="462"/>
        <end position="557"/>
    </location>
</feature>
<dbReference type="InterPro" id="IPR043136">
    <property type="entry name" value="B30.2/SPRY_sf"/>
</dbReference>
<keyword evidence="4" id="KW-0677">Repeat</keyword>
<dbReference type="InterPro" id="IPR000315">
    <property type="entry name" value="Znf_B-box"/>
</dbReference>
<dbReference type="SUPFAM" id="SSF57850">
    <property type="entry name" value="RING/U-box"/>
    <property type="match status" value="1"/>
</dbReference>
<dbReference type="Gene3D" id="1.20.5.170">
    <property type="match status" value="1"/>
</dbReference>
<gene>
    <name evidence="17" type="ORF">PBY51_006516</name>
</gene>
<evidence type="ECO:0000256" key="6">
    <source>
        <dbReference type="ARBA" id="ARBA00022786"/>
    </source>
</evidence>
<dbReference type="SUPFAM" id="SSF49899">
    <property type="entry name" value="Concanavalin A-like lectins/glucanases"/>
    <property type="match status" value="1"/>
</dbReference>
<dbReference type="CDD" id="cd00063">
    <property type="entry name" value="FN3"/>
    <property type="match status" value="1"/>
</dbReference>
<dbReference type="SMART" id="SM00502">
    <property type="entry name" value="BBC"/>
    <property type="match status" value="1"/>
</dbReference>
<dbReference type="Pfam" id="PF13445">
    <property type="entry name" value="zf-RING_UBOX"/>
    <property type="match status" value="1"/>
</dbReference>
<evidence type="ECO:0000256" key="10">
    <source>
        <dbReference type="PROSITE-ProRule" id="PRU00024"/>
    </source>
</evidence>
<dbReference type="InterPro" id="IPR017907">
    <property type="entry name" value="Znf_RING_CS"/>
</dbReference>
<evidence type="ECO:0000259" key="15">
    <source>
        <dbReference type="PROSITE" id="PS50853"/>
    </source>
</evidence>
<evidence type="ECO:0000313" key="18">
    <source>
        <dbReference type="Proteomes" id="UP001346869"/>
    </source>
</evidence>
<keyword evidence="6" id="KW-0833">Ubl conjugation pathway</keyword>
<dbReference type="Gene3D" id="4.10.830.40">
    <property type="match status" value="1"/>
</dbReference>
<feature type="domain" description="B box-type" evidence="13">
    <location>
        <begin position="144"/>
        <end position="193"/>
    </location>
</feature>
<reference evidence="17 18" key="2">
    <citation type="journal article" date="2023" name="Mol. Biol. Evol.">
        <title>Genomics of Secondarily Temperate Adaptation in the Only Non-Antarctic Icefish.</title>
        <authorList>
            <person name="Rivera-Colon A.G."/>
            <person name="Rayamajhi N."/>
            <person name="Minhas B.F."/>
            <person name="Madrigal G."/>
            <person name="Bilyk K.T."/>
            <person name="Yoon V."/>
            <person name="Hune M."/>
            <person name="Gregory S."/>
            <person name="Cheng C.H.C."/>
            <person name="Catchen J.M."/>
        </authorList>
    </citation>
    <scope>NUCLEOTIDE SEQUENCE [LARGE SCALE GENOMIC DNA]</scope>
    <source>
        <strain evidence="17">JMC-PN-2008</strain>
    </source>
</reference>
<dbReference type="PROSITE" id="PS50119">
    <property type="entry name" value="ZF_BBOX"/>
    <property type="match status" value="2"/>
</dbReference>
<dbReference type="Proteomes" id="UP001346869">
    <property type="component" value="Unassembled WGS sequence"/>
</dbReference>
<keyword evidence="18" id="KW-1185">Reference proteome</keyword>
<dbReference type="PANTHER" id="PTHR24099">
    <property type="entry name" value="E3 UBIQUITIN-PROTEIN LIGASE TRIM36-RELATED"/>
    <property type="match status" value="1"/>
</dbReference>
<dbReference type="GO" id="GO:0005856">
    <property type="term" value="C:cytoskeleton"/>
    <property type="evidence" value="ECO:0007669"/>
    <property type="project" value="UniProtKB-SubCell"/>
</dbReference>
<evidence type="ECO:0000256" key="2">
    <source>
        <dbReference type="ARBA" id="ARBA00022490"/>
    </source>
</evidence>
<comment type="caution">
    <text evidence="17">The sequence shown here is derived from an EMBL/GenBank/DDBJ whole genome shotgun (WGS) entry which is preliminary data.</text>
</comment>
<feature type="region of interest" description="Disordered" evidence="11">
    <location>
        <begin position="441"/>
        <end position="461"/>
    </location>
</feature>